<proteinExistence type="predicted"/>
<dbReference type="Pfam" id="PF13240">
    <property type="entry name" value="Zn_Ribbon_1"/>
    <property type="match status" value="1"/>
</dbReference>
<gene>
    <name evidence="4" type="ORF">IPV69_21455</name>
</gene>
<keyword evidence="2" id="KW-1133">Transmembrane helix</keyword>
<dbReference type="KEGG" id="hbs:IPV69_21455"/>
<dbReference type="Proteomes" id="UP000593765">
    <property type="component" value="Chromosome"/>
</dbReference>
<organism evidence="4 5">
    <name type="scientific">Humisphaera borealis</name>
    <dbReference type="NCBI Taxonomy" id="2807512"/>
    <lineage>
        <taxon>Bacteria</taxon>
        <taxon>Pseudomonadati</taxon>
        <taxon>Planctomycetota</taxon>
        <taxon>Phycisphaerae</taxon>
        <taxon>Tepidisphaerales</taxon>
        <taxon>Tepidisphaeraceae</taxon>
        <taxon>Humisphaera</taxon>
    </lineage>
</organism>
<name>A0A7M2WTK7_9BACT</name>
<feature type="transmembrane region" description="Helical" evidence="2">
    <location>
        <begin position="48"/>
        <end position="68"/>
    </location>
</feature>
<keyword evidence="5" id="KW-1185">Reference proteome</keyword>
<evidence type="ECO:0000313" key="4">
    <source>
        <dbReference type="EMBL" id="QOV88769.1"/>
    </source>
</evidence>
<evidence type="ECO:0000313" key="5">
    <source>
        <dbReference type="Proteomes" id="UP000593765"/>
    </source>
</evidence>
<dbReference type="InterPro" id="IPR026870">
    <property type="entry name" value="Zinc_ribbon_dom"/>
</dbReference>
<evidence type="ECO:0000256" key="1">
    <source>
        <dbReference type="SAM" id="MobiDB-lite"/>
    </source>
</evidence>
<feature type="region of interest" description="Disordered" evidence="1">
    <location>
        <begin position="93"/>
        <end position="114"/>
    </location>
</feature>
<evidence type="ECO:0000259" key="3">
    <source>
        <dbReference type="Pfam" id="PF13240"/>
    </source>
</evidence>
<accession>A0A7M2WTK7</accession>
<evidence type="ECO:0000256" key="2">
    <source>
        <dbReference type="SAM" id="Phobius"/>
    </source>
</evidence>
<feature type="transmembrane region" description="Helical" evidence="2">
    <location>
        <begin position="74"/>
        <end position="93"/>
    </location>
</feature>
<dbReference type="EMBL" id="CP063458">
    <property type="protein sequence ID" value="QOV88769.1"/>
    <property type="molecule type" value="Genomic_DNA"/>
</dbReference>
<reference evidence="4 5" key="1">
    <citation type="submission" date="2020-10" db="EMBL/GenBank/DDBJ databases">
        <title>Wide distribution of Phycisphaera-like planctomycetes from WD2101 soil group in peatlands and genome analysis of the first cultivated representative.</title>
        <authorList>
            <person name="Dedysh S.N."/>
            <person name="Beletsky A.V."/>
            <person name="Ivanova A."/>
            <person name="Kulichevskaya I.S."/>
            <person name="Suzina N.E."/>
            <person name="Philippov D.A."/>
            <person name="Rakitin A.L."/>
            <person name="Mardanov A.V."/>
            <person name="Ravin N.V."/>
        </authorList>
    </citation>
    <scope>NUCLEOTIDE SEQUENCE [LARGE SCALE GENOMIC DNA]</scope>
    <source>
        <strain evidence="4 5">M1803</strain>
    </source>
</reference>
<dbReference type="AlphaFoldDB" id="A0A7M2WTK7"/>
<feature type="domain" description="Zinc-ribbon" evidence="3">
    <location>
        <begin position="6"/>
        <end position="27"/>
    </location>
</feature>
<feature type="compositionally biased region" description="Basic residues" evidence="1">
    <location>
        <begin position="99"/>
        <end position="108"/>
    </location>
</feature>
<keyword evidence="2" id="KW-0472">Membrane</keyword>
<sequence>MSDYACPECSTPVPEQAMYCPRCGSDLLEFKPATPASAESAKSKRESIVGWTLWISGGLLAVLGLFTLSGVRSWVALGLGIAMFVVGLGTLVGDDTKRQSKGKNRRRAKNETTV</sequence>
<protein>
    <submittedName>
        <fullName evidence="4">Zinc ribbon domain-containing protein</fullName>
    </submittedName>
</protein>
<keyword evidence="2" id="KW-0812">Transmembrane</keyword>
<dbReference type="RefSeq" id="WP_206291772.1">
    <property type="nucleotide sequence ID" value="NZ_CP063458.1"/>
</dbReference>